<proteinExistence type="predicted"/>
<dbReference type="AlphaFoldDB" id="A0ABC8V6X9"/>
<accession>A0ABC8V6X9</accession>
<sequence length="139" mass="15371">TEMKTTPPAPRFGPLSSLFSIFSFNSKTSFTSYTLAGRNRAFSAFSSSHSFSASKSYFFNLTFPNASPSSPAVNLISPNEKLDSGREEACFQFFFLVDMAMSSSEPTRENFALTTREGRTRITTGITVRSGPISNQKRF</sequence>
<evidence type="ECO:0000313" key="2">
    <source>
        <dbReference type="Proteomes" id="UP001642360"/>
    </source>
</evidence>
<feature type="non-terminal residue" evidence="1">
    <location>
        <position position="1"/>
    </location>
</feature>
<name>A0ABC8V6X9_9AQUA</name>
<dbReference type="Proteomes" id="UP001642360">
    <property type="component" value="Unassembled WGS sequence"/>
</dbReference>
<reference evidence="1 2" key="1">
    <citation type="submission" date="2024-02" db="EMBL/GenBank/DDBJ databases">
        <authorList>
            <person name="Vignale AGUSTIN F."/>
            <person name="Sosa J E."/>
            <person name="Modenutti C."/>
        </authorList>
    </citation>
    <scope>NUCLEOTIDE SEQUENCE [LARGE SCALE GENOMIC DNA]</scope>
</reference>
<protein>
    <submittedName>
        <fullName evidence="1">Uncharacterized protein</fullName>
    </submittedName>
</protein>
<keyword evidence="2" id="KW-1185">Reference proteome</keyword>
<comment type="caution">
    <text evidence="1">The sequence shown here is derived from an EMBL/GenBank/DDBJ whole genome shotgun (WGS) entry which is preliminary data.</text>
</comment>
<evidence type="ECO:0000313" key="1">
    <source>
        <dbReference type="EMBL" id="CAK9188569.1"/>
    </source>
</evidence>
<organism evidence="1 2">
    <name type="scientific">Ilex paraguariensis</name>
    <name type="common">yerba mate</name>
    <dbReference type="NCBI Taxonomy" id="185542"/>
    <lineage>
        <taxon>Eukaryota</taxon>
        <taxon>Viridiplantae</taxon>
        <taxon>Streptophyta</taxon>
        <taxon>Embryophyta</taxon>
        <taxon>Tracheophyta</taxon>
        <taxon>Spermatophyta</taxon>
        <taxon>Magnoliopsida</taxon>
        <taxon>eudicotyledons</taxon>
        <taxon>Gunneridae</taxon>
        <taxon>Pentapetalae</taxon>
        <taxon>asterids</taxon>
        <taxon>campanulids</taxon>
        <taxon>Aquifoliales</taxon>
        <taxon>Aquifoliaceae</taxon>
        <taxon>Ilex</taxon>
    </lineage>
</organism>
<gene>
    <name evidence="1" type="ORF">ILEXP_LOCUS59260</name>
</gene>
<dbReference type="EMBL" id="CAUOFW020010513">
    <property type="protein sequence ID" value="CAK9188569.1"/>
    <property type="molecule type" value="Genomic_DNA"/>
</dbReference>